<dbReference type="InterPro" id="IPR006456">
    <property type="entry name" value="ZF_HD_homeobox_Cys/His_dimer"/>
</dbReference>
<dbReference type="PROSITE" id="PS51523">
    <property type="entry name" value="ZF_HD_DIMER"/>
    <property type="match status" value="1"/>
</dbReference>
<comment type="caution">
    <text evidence="2">The sequence shown here is derived from an EMBL/GenBank/DDBJ whole genome shotgun (WGS) entry which is preliminary data.</text>
</comment>
<dbReference type="AlphaFoldDB" id="A0AAE2CAG3"/>
<evidence type="ECO:0000313" key="2">
    <source>
        <dbReference type="EMBL" id="KAK4414993.1"/>
    </source>
</evidence>
<proteinExistence type="predicted"/>
<gene>
    <name evidence="2" type="ORF">Salat_2606400</name>
</gene>
<feature type="domain" description="ZF-HD dimerization-type" evidence="1">
    <location>
        <begin position="5"/>
        <end position="48"/>
    </location>
</feature>
<evidence type="ECO:0000259" key="1">
    <source>
        <dbReference type="PROSITE" id="PS51523"/>
    </source>
</evidence>
<name>A0AAE2CAG3_9LAMI</name>
<reference evidence="2" key="2">
    <citation type="journal article" date="2024" name="Plant">
        <title>Genomic evolution and insights into agronomic trait innovations of Sesamum species.</title>
        <authorList>
            <person name="Miao H."/>
            <person name="Wang L."/>
            <person name="Qu L."/>
            <person name="Liu H."/>
            <person name="Sun Y."/>
            <person name="Le M."/>
            <person name="Wang Q."/>
            <person name="Wei S."/>
            <person name="Zheng Y."/>
            <person name="Lin W."/>
            <person name="Duan Y."/>
            <person name="Cao H."/>
            <person name="Xiong S."/>
            <person name="Wang X."/>
            <person name="Wei L."/>
            <person name="Li C."/>
            <person name="Ma Q."/>
            <person name="Ju M."/>
            <person name="Zhao R."/>
            <person name="Li G."/>
            <person name="Mu C."/>
            <person name="Tian Q."/>
            <person name="Mei H."/>
            <person name="Zhang T."/>
            <person name="Gao T."/>
            <person name="Zhang H."/>
        </authorList>
    </citation>
    <scope>NUCLEOTIDE SEQUENCE</scope>
    <source>
        <strain evidence="2">3651</strain>
    </source>
</reference>
<accession>A0AAE2CAG3</accession>
<reference evidence="2" key="1">
    <citation type="submission" date="2020-06" db="EMBL/GenBank/DDBJ databases">
        <authorList>
            <person name="Li T."/>
            <person name="Hu X."/>
            <person name="Zhang T."/>
            <person name="Song X."/>
            <person name="Zhang H."/>
            <person name="Dai N."/>
            <person name="Sheng W."/>
            <person name="Hou X."/>
            <person name="Wei L."/>
        </authorList>
    </citation>
    <scope>NUCLEOTIDE SEQUENCE</scope>
    <source>
        <strain evidence="2">3651</strain>
        <tissue evidence="2">Leaf</tissue>
    </source>
</reference>
<organism evidence="2 3">
    <name type="scientific">Sesamum alatum</name>
    <dbReference type="NCBI Taxonomy" id="300844"/>
    <lineage>
        <taxon>Eukaryota</taxon>
        <taxon>Viridiplantae</taxon>
        <taxon>Streptophyta</taxon>
        <taxon>Embryophyta</taxon>
        <taxon>Tracheophyta</taxon>
        <taxon>Spermatophyta</taxon>
        <taxon>Magnoliopsida</taxon>
        <taxon>eudicotyledons</taxon>
        <taxon>Gunneridae</taxon>
        <taxon>Pentapetalae</taxon>
        <taxon>asterids</taxon>
        <taxon>lamiids</taxon>
        <taxon>Lamiales</taxon>
        <taxon>Pedaliaceae</taxon>
        <taxon>Sesamum</taxon>
    </lineage>
</organism>
<dbReference type="EMBL" id="JACGWO010000011">
    <property type="protein sequence ID" value="KAK4414993.1"/>
    <property type="molecule type" value="Genomic_DNA"/>
</dbReference>
<protein>
    <recommendedName>
        <fullName evidence="1">ZF-HD dimerization-type domain-containing protein</fullName>
    </recommendedName>
</protein>
<evidence type="ECO:0000313" key="3">
    <source>
        <dbReference type="Proteomes" id="UP001293254"/>
    </source>
</evidence>
<dbReference type="Proteomes" id="UP001293254">
    <property type="component" value="Unassembled WGS sequence"/>
</dbReference>
<keyword evidence="3" id="KW-1185">Reference proteome</keyword>
<sequence length="122" mass="14253">MGAKYAECLKSHSHLGGKIDGCQEYLKDFMTEPFCKACGISTGRWFSLSSARKYLDFINQALRWKSTYIGHVDNRIKSLNNKLDFINTQISLGHHDDNTLQNETVVRNEINRLMRYKDNYWK</sequence>